<protein>
    <submittedName>
        <fullName evidence="1">Peptidase</fullName>
    </submittedName>
</protein>
<dbReference type="EMBL" id="JBBKAJ010000022">
    <property type="protein sequence ID" value="MEJ8636865.1"/>
    <property type="molecule type" value="Genomic_DNA"/>
</dbReference>
<gene>
    <name evidence="1" type="ORF">WKI67_26235</name>
</gene>
<organism evidence="1 2">
    <name type="scientific">Streptomyces achmelvichensis</name>
    <dbReference type="NCBI Taxonomy" id="3134111"/>
    <lineage>
        <taxon>Bacteria</taxon>
        <taxon>Bacillati</taxon>
        <taxon>Actinomycetota</taxon>
        <taxon>Actinomycetes</taxon>
        <taxon>Kitasatosporales</taxon>
        <taxon>Streptomycetaceae</taxon>
        <taxon>Streptomyces</taxon>
    </lineage>
</organism>
<accession>A0ACC6PZZ4</accession>
<dbReference type="Proteomes" id="UP001377168">
    <property type="component" value="Unassembled WGS sequence"/>
</dbReference>
<reference evidence="1" key="1">
    <citation type="submission" date="2024-03" db="EMBL/GenBank/DDBJ databases">
        <title>Novel Streptomyces species of biotechnological and ecological value are a feature of Machair soil.</title>
        <authorList>
            <person name="Prole J.R."/>
            <person name="Goodfellow M."/>
            <person name="Allenby N."/>
            <person name="Ward A.C."/>
        </authorList>
    </citation>
    <scope>NUCLEOTIDE SEQUENCE</scope>
    <source>
        <strain evidence="1">MS2.AVA.5</strain>
    </source>
</reference>
<evidence type="ECO:0000313" key="1">
    <source>
        <dbReference type="EMBL" id="MEJ8636865.1"/>
    </source>
</evidence>
<comment type="caution">
    <text evidence="1">The sequence shown here is derived from an EMBL/GenBank/DDBJ whole genome shotgun (WGS) entry which is preliminary data.</text>
</comment>
<sequence>MRRLSLPAAGRRSATALAVAGLFAGAVLTAAPALADGPVFTLGGPAEVGLRPYPATGKPQTTTVDVTVNNPSEDVENGDFDGEYTVTFDLSALAGVADVTFGDTGSSDCKITGTTGVCTDYGVWAGLSSVAELKVSAAKGSKLGATGDIKVSGTAEGATFTSFATKVTVGGPDLVMKPLNLKADVKPGQAQRAPITFANAGTSPAGDVLLTLMYSHGIEIPERFSNCEYSDGVGPGNEFDNAYTTVVCALEGPFEPGAVYELEKPFTVKAADHAFIEDFIYRVNEDSPKERAAQRAGAAFTPGTGGVLGVKKQAAPARSADLDPWNNQQEQGIRAKNTADFAAYGVSVEKAAVGETVKADIGFRNQGPAWIGYLRSGESIGLVDVKIPQGAKVTAKPKSCNGVTASGGERDKQLGAPRYICQVGSVVLEDADFALPFELTIEKVVADATGTVTVRNWHEPEPALQFDPNMANNTAKLVLNGKDSGTTTGGTSGGSTTGGSTGGSTGGDSAQSTGGTAAGSGTSTGGTAEGGLASTGSTALLTASAAAVALAAGGFLFVAVRRRRATTGA</sequence>
<keyword evidence="2" id="KW-1185">Reference proteome</keyword>
<name>A0ACC6PZZ4_9ACTN</name>
<evidence type="ECO:0000313" key="2">
    <source>
        <dbReference type="Proteomes" id="UP001377168"/>
    </source>
</evidence>
<proteinExistence type="predicted"/>